<protein>
    <submittedName>
        <fullName evidence="1">Uncharacterized protein</fullName>
    </submittedName>
</protein>
<keyword evidence="2" id="KW-1185">Reference proteome</keyword>
<comment type="caution">
    <text evidence="1">The sequence shown here is derived from an EMBL/GenBank/DDBJ whole genome shotgun (WGS) entry which is preliminary data.</text>
</comment>
<evidence type="ECO:0000313" key="1">
    <source>
        <dbReference type="EMBL" id="TXD92131.1"/>
    </source>
</evidence>
<dbReference type="AlphaFoldDB" id="A0A5C6ZR41"/>
<dbReference type="Proteomes" id="UP000321367">
    <property type="component" value="Unassembled WGS sequence"/>
</dbReference>
<gene>
    <name evidence="1" type="ORF">ES724_14895</name>
</gene>
<dbReference type="Pfam" id="PF03737">
    <property type="entry name" value="RraA-like"/>
    <property type="match status" value="1"/>
</dbReference>
<dbReference type="Gene3D" id="3.50.30.40">
    <property type="entry name" value="Ribonuclease E inhibitor RraA/RraA-like"/>
    <property type="match status" value="1"/>
</dbReference>
<dbReference type="SUPFAM" id="SSF89562">
    <property type="entry name" value="RraA-like"/>
    <property type="match status" value="1"/>
</dbReference>
<dbReference type="InterPro" id="IPR005493">
    <property type="entry name" value="RraA/RraA-like"/>
</dbReference>
<proteinExistence type="predicted"/>
<organism evidence="1 2">
    <name type="scientific">Gillisia hiemivivida</name>
    <dbReference type="NCBI Taxonomy" id="291190"/>
    <lineage>
        <taxon>Bacteria</taxon>
        <taxon>Pseudomonadati</taxon>
        <taxon>Bacteroidota</taxon>
        <taxon>Flavobacteriia</taxon>
        <taxon>Flavobacteriales</taxon>
        <taxon>Flavobacteriaceae</taxon>
        <taxon>Gillisia</taxon>
    </lineage>
</organism>
<name>A0A5C6ZR41_9FLAO</name>
<dbReference type="EMBL" id="VORY01000026">
    <property type="protein sequence ID" value="TXD92131.1"/>
    <property type="molecule type" value="Genomic_DNA"/>
</dbReference>
<evidence type="ECO:0000313" key="2">
    <source>
        <dbReference type="Proteomes" id="UP000321367"/>
    </source>
</evidence>
<dbReference type="OrthoDB" id="9784786at2"/>
<accession>A0A5C6ZR41</accession>
<dbReference type="InterPro" id="IPR036704">
    <property type="entry name" value="RraA/RraA-like_sf"/>
</dbReference>
<sequence length="44" mass="4974">MKSIKRNIGEIDIPVKIGGVYFNSDDYIYVDTDGILVSKLNLKK</sequence>
<reference evidence="1 2" key="1">
    <citation type="submission" date="2019-08" db="EMBL/GenBank/DDBJ databases">
        <title>Genome sequence of Gillisia hiemivivida IC154 (type strain).</title>
        <authorList>
            <person name="Bowman J.P."/>
        </authorList>
    </citation>
    <scope>NUCLEOTIDE SEQUENCE [LARGE SCALE GENOMIC DNA]</scope>
    <source>
        <strain evidence="1 2">IC154</strain>
    </source>
</reference>